<feature type="transmembrane region" description="Helical" evidence="7">
    <location>
        <begin position="46"/>
        <end position="69"/>
    </location>
</feature>
<evidence type="ECO:0000256" key="3">
    <source>
        <dbReference type="ARBA" id="ARBA00022692"/>
    </source>
</evidence>
<feature type="domain" description="TMC" evidence="8">
    <location>
        <begin position="1"/>
        <end position="42"/>
    </location>
</feature>
<dbReference type="PANTHER" id="PTHR23302">
    <property type="entry name" value="TRANSMEMBRANE CHANNEL-RELATED"/>
    <property type="match status" value="1"/>
</dbReference>
<dbReference type="GO" id="GO:0008381">
    <property type="term" value="F:mechanosensitive monoatomic ion channel activity"/>
    <property type="evidence" value="ECO:0007669"/>
    <property type="project" value="TreeGrafter"/>
</dbReference>
<comment type="caution">
    <text evidence="9">The sequence shown here is derived from an EMBL/GenBank/DDBJ whole genome shotgun (WGS) entry which is preliminary data.</text>
</comment>
<feature type="region of interest" description="Disordered" evidence="6">
    <location>
        <begin position="183"/>
        <end position="210"/>
    </location>
</feature>
<keyword evidence="3 7" id="KW-0812">Transmembrane</keyword>
<accession>A0A9J6GVT2</accession>
<comment type="similarity">
    <text evidence="2">Belongs to the TMC family.</text>
</comment>
<evidence type="ECO:0000256" key="1">
    <source>
        <dbReference type="ARBA" id="ARBA00004141"/>
    </source>
</evidence>
<dbReference type="InterPro" id="IPR038900">
    <property type="entry name" value="TMC"/>
</dbReference>
<gene>
    <name evidence="9" type="ORF">HPB48_015023</name>
</gene>
<reference evidence="9 10" key="1">
    <citation type="journal article" date="2020" name="Cell">
        <title>Large-Scale Comparative Analyses of Tick Genomes Elucidate Their Genetic Diversity and Vector Capacities.</title>
        <authorList>
            <consortium name="Tick Genome and Microbiome Consortium (TIGMIC)"/>
            <person name="Jia N."/>
            <person name="Wang J."/>
            <person name="Shi W."/>
            <person name="Du L."/>
            <person name="Sun Y."/>
            <person name="Zhan W."/>
            <person name="Jiang J.F."/>
            <person name="Wang Q."/>
            <person name="Zhang B."/>
            <person name="Ji P."/>
            <person name="Bell-Sakyi L."/>
            <person name="Cui X.M."/>
            <person name="Yuan T.T."/>
            <person name="Jiang B.G."/>
            <person name="Yang W.F."/>
            <person name="Lam T.T."/>
            <person name="Chang Q.C."/>
            <person name="Ding S.J."/>
            <person name="Wang X.J."/>
            <person name="Zhu J.G."/>
            <person name="Ruan X.D."/>
            <person name="Zhao L."/>
            <person name="Wei J.T."/>
            <person name="Ye R.Z."/>
            <person name="Que T.C."/>
            <person name="Du C.H."/>
            <person name="Zhou Y.H."/>
            <person name="Cheng J.X."/>
            <person name="Dai P.F."/>
            <person name="Guo W.B."/>
            <person name="Han X.H."/>
            <person name="Huang E.J."/>
            <person name="Li L.F."/>
            <person name="Wei W."/>
            <person name="Gao Y.C."/>
            <person name="Liu J.Z."/>
            <person name="Shao H.Z."/>
            <person name="Wang X."/>
            <person name="Wang C.C."/>
            <person name="Yang T.C."/>
            <person name="Huo Q.B."/>
            <person name="Li W."/>
            <person name="Chen H.Y."/>
            <person name="Chen S.E."/>
            <person name="Zhou L.G."/>
            <person name="Ni X.B."/>
            <person name="Tian J.H."/>
            <person name="Sheng Y."/>
            <person name="Liu T."/>
            <person name="Pan Y.S."/>
            <person name="Xia L.Y."/>
            <person name="Li J."/>
            <person name="Zhao F."/>
            <person name="Cao W.C."/>
        </authorList>
    </citation>
    <scope>NUCLEOTIDE SEQUENCE [LARGE SCALE GENOMIC DNA]</scope>
    <source>
        <strain evidence="9">HaeL-2018</strain>
    </source>
</reference>
<dbReference type="Pfam" id="PF07810">
    <property type="entry name" value="TMC"/>
    <property type="match status" value="1"/>
</dbReference>
<protein>
    <recommendedName>
        <fullName evidence="8">TMC domain-containing protein</fullName>
    </recommendedName>
</protein>
<feature type="compositionally biased region" description="Basic and acidic residues" evidence="6">
    <location>
        <begin position="103"/>
        <end position="123"/>
    </location>
</feature>
<evidence type="ECO:0000256" key="2">
    <source>
        <dbReference type="ARBA" id="ARBA00006510"/>
    </source>
</evidence>
<dbReference type="AlphaFoldDB" id="A0A9J6GVT2"/>
<keyword evidence="4 7" id="KW-1133">Transmembrane helix</keyword>
<comment type="subcellular location">
    <subcellularLocation>
        <location evidence="1">Membrane</location>
        <topology evidence="1">Multi-pass membrane protein</topology>
    </subcellularLocation>
</comment>
<organism evidence="9 10">
    <name type="scientific">Haemaphysalis longicornis</name>
    <name type="common">Bush tick</name>
    <dbReference type="NCBI Taxonomy" id="44386"/>
    <lineage>
        <taxon>Eukaryota</taxon>
        <taxon>Metazoa</taxon>
        <taxon>Ecdysozoa</taxon>
        <taxon>Arthropoda</taxon>
        <taxon>Chelicerata</taxon>
        <taxon>Arachnida</taxon>
        <taxon>Acari</taxon>
        <taxon>Parasitiformes</taxon>
        <taxon>Ixodida</taxon>
        <taxon>Ixodoidea</taxon>
        <taxon>Ixodidae</taxon>
        <taxon>Haemaphysalinae</taxon>
        <taxon>Haemaphysalis</taxon>
    </lineage>
</organism>
<sequence>MGMFFSPGLPAINMVKLCIMMYVRSWAVLTCNIPHETVFKTSSNNFYFMLLLIMLFVCTLPVGYAMVWLEPSWHCGPFRLIIYYLVSLTGSLRESNNDLKLQLRREKDTETKPEKKEQKEEKTLPAPITTVTLRLTYTDSVSALTAPKVDTSIERTAEILNKWNTARRMTSSFPSKLKAAALLSAAADRERAQDSPTKKPGGSDTPSTGK</sequence>
<feature type="compositionally biased region" description="Basic and acidic residues" evidence="6">
    <location>
        <begin position="187"/>
        <end position="197"/>
    </location>
</feature>
<keyword evidence="10" id="KW-1185">Reference proteome</keyword>
<dbReference type="PANTHER" id="PTHR23302:SF40">
    <property type="entry name" value="TRANSMEMBRANE CHANNEL-LIKE PROTEIN"/>
    <property type="match status" value="1"/>
</dbReference>
<dbReference type="InterPro" id="IPR012496">
    <property type="entry name" value="TMC_dom"/>
</dbReference>
<evidence type="ECO:0000256" key="5">
    <source>
        <dbReference type="ARBA" id="ARBA00023136"/>
    </source>
</evidence>
<evidence type="ECO:0000313" key="10">
    <source>
        <dbReference type="Proteomes" id="UP000821853"/>
    </source>
</evidence>
<evidence type="ECO:0000313" key="9">
    <source>
        <dbReference type="EMBL" id="KAH9378527.1"/>
    </source>
</evidence>
<dbReference type="Proteomes" id="UP000821853">
    <property type="component" value="Unassembled WGS sequence"/>
</dbReference>
<dbReference type="GO" id="GO:0005886">
    <property type="term" value="C:plasma membrane"/>
    <property type="evidence" value="ECO:0007669"/>
    <property type="project" value="InterPro"/>
</dbReference>
<dbReference type="EMBL" id="JABSTR010000009">
    <property type="protein sequence ID" value="KAH9378527.1"/>
    <property type="molecule type" value="Genomic_DNA"/>
</dbReference>
<evidence type="ECO:0000256" key="6">
    <source>
        <dbReference type="SAM" id="MobiDB-lite"/>
    </source>
</evidence>
<evidence type="ECO:0000256" key="7">
    <source>
        <dbReference type="SAM" id="Phobius"/>
    </source>
</evidence>
<keyword evidence="5 7" id="KW-0472">Membrane</keyword>
<evidence type="ECO:0000256" key="4">
    <source>
        <dbReference type="ARBA" id="ARBA00022989"/>
    </source>
</evidence>
<name>A0A9J6GVT2_HAELO</name>
<feature type="region of interest" description="Disordered" evidence="6">
    <location>
        <begin position="103"/>
        <end position="124"/>
    </location>
</feature>
<dbReference type="OrthoDB" id="5831905at2759"/>
<proteinExistence type="inferred from homology"/>
<dbReference type="VEuPathDB" id="VectorBase:HLOH_062873"/>
<evidence type="ECO:0000259" key="8">
    <source>
        <dbReference type="Pfam" id="PF07810"/>
    </source>
</evidence>